<dbReference type="PROSITE" id="PS00070">
    <property type="entry name" value="ALDEHYDE_DEHYDR_CYS"/>
    <property type="match status" value="1"/>
</dbReference>
<dbReference type="PANTHER" id="PTHR42804:SF1">
    <property type="entry name" value="ALDEHYDE DEHYDROGENASE-RELATED"/>
    <property type="match status" value="1"/>
</dbReference>
<dbReference type="SUPFAM" id="SSF53720">
    <property type="entry name" value="ALDH-like"/>
    <property type="match status" value="1"/>
</dbReference>
<evidence type="ECO:0000313" key="7">
    <source>
        <dbReference type="Proteomes" id="UP000035034"/>
    </source>
</evidence>
<dbReference type="Gene3D" id="3.40.605.10">
    <property type="entry name" value="Aldehyde Dehydrogenase, Chain A, domain 1"/>
    <property type="match status" value="1"/>
</dbReference>
<comment type="similarity">
    <text evidence="1">Belongs to the aldehyde dehydrogenase family.</text>
</comment>
<gene>
    <name evidence="6" type="ORF">GOEFS_022_00320</name>
</gene>
<dbReference type="EC" id="1.2.1.3" evidence="3"/>
<reference evidence="6 7" key="1">
    <citation type="submission" date="2011-12" db="EMBL/GenBank/DDBJ databases">
        <title>Whole genome shotgun sequence of Gordonia effusa NBRC 100432.</title>
        <authorList>
            <person name="Yoshida I."/>
            <person name="Takarada H."/>
            <person name="Hosoyama A."/>
            <person name="Tsuchikane K."/>
            <person name="Katsumata H."/>
            <person name="Yamazaki S."/>
            <person name="Fujita N."/>
        </authorList>
    </citation>
    <scope>NUCLEOTIDE SEQUENCE [LARGE SCALE GENOMIC DNA]</scope>
    <source>
        <strain evidence="6 7">NBRC 100432</strain>
    </source>
</reference>
<comment type="caution">
    <text evidence="6">The sequence shown here is derived from an EMBL/GenBank/DDBJ whole genome shotgun (WGS) entry which is preliminary data.</text>
</comment>
<keyword evidence="7" id="KW-1185">Reference proteome</keyword>
<dbReference type="InterPro" id="IPR016160">
    <property type="entry name" value="Ald_DH_CS_CYS"/>
</dbReference>
<dbReference type="eggNOG" id="COG1012">
    <property type="taxonomic scope" value="Bacteria"/>
</dbReference>
<organism evidence="6 7">
    <name type="scientific">Gordonia effusa NBRC 100432</name>
    <dbReference type="NCBI Taxonomy" id="1077974"/>
    <lineage>
        <taxon>Bacteria</taxon>
        <taxon>Bacillati</taxon>
        <taxon>Actinomycetota</taxon>
        <taxon>Actinomycetes</taxon>
        <taxon>Mycobacteriales</taxon>
        <taxon>Gordoniaceae</taxon>
        <taxon>Gordonia</taxon>
    </lineage>
</organism>
<dbReference type="EMBL" id="BAEH01000022">
    <property type="protein sequence ID" value="GAB17252.1"/>
    <property type="molecule type" value="Genomic_DNA"/>
</dbReference>
<dbReference type="GO" id="GO:0004029">
    <property type="term" value="F:aldehyde dehydrogenase (NAD+) activity"/>
    <property type="evidence" value="ECO:0007669"/>
    <property type="project" value="UniProtKB-EC"/>
</dbReference>
<sequence>MRESQHLYINGVWTAPVDSSTIQELTDPATGKPSGRITLGGTADVDRAVAAAREAFPGFSSTTVAERIAILDRVGAEYARRAEDMAQAVTAELGSPIELSRNLHVRSAHTQFRSAAEALSRIDMSEQRGTTSVRREPIGVCALITPWNYPALQPAGKVASALAAGCTVVLKPAQLSPYSALILTEILDDAGVPDGVFNLLLGRGSTVGDALNAHPDVDMISFTGSGPVAEGVSAAAAPSAKRLVTELGGKSPQIVLPDADMNVAVETAVTYCLGNSGQTCGAASRTLVPRERLEEFLAALVARIDELQIGDPHAEDTFMGPVVSADQWETVQGYIRQGIAAGARLVIGGLGKPGLPEPLQGGHFVRPTVFADVTNDMTIAREEIFGPVVSVIAYDTVDDAIRIANDSPYGLCGYVTSADLGRARAVAEQMRTGYVLINDAQFDFTTSWGGYKQSGNGREWGEFGISEYLETKSIVGLTG</sequence>
<evidence type="ECO:0000256" key="4">
    <source>
        <dbReference type="ARBA" id="ARBA00049194"/>
    </source>
</evidence>
<evidence type="ECO:0000259" key="5">
    <source>
        <dbReference type="Pfam" id="PF00171"/>
    </source>
</evidence>
<proteinExistence type="inferred from homology"/>
<dbReference type="STRING" id="1077974.GOEFS_022_00320"/>
<dbReference type="Gene3D" id="3.40.309.10">
    <property type="entry name" value="Aldehyde Dehydrogenase, Chain A, domain 2"/>
    <property type="match status" value="1"/>
</dbReference>
<dbReference type="InterPro" id="IPR016162">
    <property type="entry name" value="Ald_DH_N"/>
</dbReference>
<evidence type="ECO:0000256" key="1">
    <source>
        <dbReference type="ARBA" id="ARBA00009986"/>
    </source>
</evidence>
<evidence type="ECO:0000256" key="2">
    <source>
        <dbReference type="ARBA" id="ARBA00023002"/>
    </source>
</evidence>
<keyword evidence="2" id="KW-0560">Oxidoreductase</keyword>
<dbReference type="FunFam" id="3.40.309.10:FF:000012">
    <property type="entry name" value="Betaine aldehyde dehydrogenase"/>
    <property type="match status" value="1"/>
</dbReference>
<name>H0QWQ1_9ACTN</name>
<protein>
    <recommendedName>
        <fullName evidence="3">aldehyde dehydrogenase (NAD(+))</fullName>
        <ecNumber evidence="3">1.2.1.3</ecNumber>
    </recommendedName>
</protein>
<evidence type="ECO:0000256" key="3">
    <source>
        <dbReference type="ARBA" id="ARBA00024226"/>
    </source>
</evidence>
<dbReference type="OrthoDB" id="6882680at2"/>
<dbReference type="AlphaFoldDB" id="H0QWQ1"/>
<feature type="domain" description="Aldehyde dehydrogenase" evidence="5">
    <location>
        <begin position="18"/>
        <end position="474"/>
    </location>
</feature>
<dbReference type="InterPro" id="IPR015590">
    <property type="entry name" value="Aldehyde_DH_dom"/>
</dbReference>
<dbReference type="RefSeq" id="WP_007316590.1">
    <property type="nucleotide sequence ID" value="NZ_BAEH01000022.1"/>
</dbReference>
<dbReference type="PANTHER" id="PTHR42804">
    <property type="entry name" value="ALDEHYDE DEHYDROGENASE"/>
    <property type="match status" value="1"/>
</dbReference>
<accession>H0QWQ1</accession>
<evidence type="ECO:0000313" key="6">
    <source>
        <dbReference type="EMBL" id="GAB17252.1"/>
    </source>
</evidence>
<dbReference type="Proteomes" id="UP000035034">
    <property type="component" value="Unassembled WGS sequence"/>
</dbReference>
<dbReference type="InterPro" id="IPR016163">
    <property type="entry name" value="Ald_DH_C"/>
</dbReference>
<dbReference type="InterPro" id="IPR016161">
    <property type="entry name" value="Ald_DH/histidinol_DH"/>
</dbReference>
<comment type="catalytic activity">
    <reaction evidence="4">
        <text>an aldehyde + NAD(+) + H2O = a carboxylate + NADH + 2 H(+)</text>
        <dbReference type="Rhea" id="RHEA:16185"/>
        <dbReference type="ChEBI" id="CHEBI:15377"/>
        <dbReference type="ChEBI" id="CHEBI:15378"/>
        <dbReference type="ChEBI" id="CHEBI:17478"/>
        <dbReference type="ChEBI" id="CHEBI:29067"/>
        <dbReference type="ChEBI" id="CHEBI:57540"/>
        <dbReference type="ChEBI" id="CHEBI:57945"/>
        <dbReference type="EC" id="1.2.1.3"/>
    </reaction>
</comment>
<dbReference type="CDD" id="cd07138">
    <property type="entry name" value="ALDH_CddD_SSP0762"/>
    <property type="match status" value="1"/>
</dbReference>
<dbReference type="Pfam" id="PF00171">
    <property type="entry name" value="Aldedh"/>
    <property type="match status" value="1"/>
</dbReference>
<dbReference type="FunFam" id="3.40.605.10:FF:000007">
    <property type="entry name" value="NAD/NADP-dependent betaine aldehyde dehydrogenase"/>
    <property type="match status" value="1"/>
</dbReference>